<reference evidence="13 14" key="1">
    <citation type="submission" date="2023-05" db="EMBL/GenBank/DDBJ databases">
        <title>Lithophilousrod everest ZFBP1038 complete genpme.</title>
        <authorList>
            <person name="Tian M."/>
        </authorList>
    </citation>
    <scope>NUCLEOTIDE SEQUENCE [LARGE SCALE GENOMIC DNA]</scope>
    <source>
        <strain evidence="13 14">ZFBP1038</strain>
    </source>
</reference>
<dbReference type="EMBL" id="CP090958">
    <property type="protein sequence ID" value="WGW10821.1"/>
    <property type="molecule type" value="Genomic_DNA"/>
</dbReference>
<feature type="region of interest" description="Disordered" evidence="9">
    <location>
        <begin position="355"/>
        <end position="383"/>
    </location>
</feature>
<evidence type="ECO:0000313" key="14">
    <source>
        <dbReference type="Proteomes" id="UP001209083"/>
    </source>
</evidence>
<evidence type="ECO:0000313" key="13">
    <source>
        <dbReference type="EMBL" id="WGW10821.1"/>
    </source>
</evidence>
<feature type="transmembrane region" description="Helical" evidence="10">
    <location>
        <begin position="147"/>
        <end position="171"/>
    </location>
</feature>
<evidence type="ECO:0000256" key="5">
    <source>
        <dbReference type="ARBA" id="ARBA00022741"/>
    </source>
</evidence>
<feature type="transmembrane region" description="Helical" evidence="10">
    <location>
        <begin position="21"/>
        <end position="41"/>
    </location>
</feature>
<dbReference type="InterPro" id="IPR050482">
    <property type="entry name" value="Sensor_HK_TwoCompSys"/>
</dbReference>
<keyword evidence="10" id="KW-1133">Transmembrane helix</keyword>
<accession>A0ABY8QPS5</accession>
<feature type="domain" description="Histidine kinase/HSP90-like ATPase" evidence="11">
    <location>
        <begin position="319"/>
        <end position="413"/>
    </location>
</feature>
<feature type="transmembrane region" description="Helical" evidence="10">
    <location>
        <begin position="47"/>
        <end position="65"/>
    </location>
</feature>
<evidence type="ECO:0000256" key="9">
    <source>
        <dbReference type="SAM" id="MobiDB-lite"/>
    </source>
</evidence>
<feature type="transmembrane region" description="Helical" evidence="10">
    <location>
        <begin position="96"/>
        <end position="115"/>
    </location>
</feature>
<dbReference type="GO" id="GO:0016301">
    <property type="term" value="F:kinase activity"/>
    <property type="evidence" value="ECO:0007669"/>
    <property type="project" value="UniProtKB-KW"/>
</dbReference>
<evidence type="ECO:0000256" key="4">
    <source>
        <dbReference type="ARBA" id="ARBA00022679"/>
    </source>
</evidence>
<evidence type="ECO:0000256" key="8">
    <source>
        <dbReference type="ARBA" id="ARBA00023012"/>
    </source>
</evidence>
<evidence type="ECO:0000256" key="10">
    <source>
        <dbReference type="SAM" id="Phobius"/>
    </source>
</evidence>
<dbReference type="EC" id="2.7.13.3" evidence="2"/>
<protein>
    <recommendedName>
        <fullName evidence="2">histidine kinase</fullName>
        <ecNumber evidence="2">2.7.13.3</ecNumber>
    </recommendedName>
</protein>
<dbReference type="CDD" id="cd16917">
    <property type="entry name" value="HATPase_UhpB-NarQ-NarX-like"/>
    <property type="match status" value="1"/>
</dbReference>
<dbReference type="SUPFAM" id="SSF55874">
    <property type="entry name" value="ATPase domain of HSP90 chaperone/DNA topoisomerase II/histidine kinase"/>
    <property type="match status" value="1"/>
</dbReference>
<keyword evidence="14" id="KW-1185">Reference proteome</keyword>
<dbReference type="Proteomes" id="UP001209083">
    <property type="component" value="Chromosome"/>
</dbReference>
<evidence type="ECO:0000256" key="7">
    <source>
        <dbReference type="ARBA" id="ARBA00022840"/>
    </source>
</evidence>
<name>A0ABY8QPS5_9MICO</name>
<evidence type="ECO:0000259" key="11">
    <source>
        <dbReference type="Pfam" id="PF02518"/>
    </source>
</evidence>
<keyword evidence="3" id="KW-0597">Phosphoprotein</keyword>
<feature type="transmembrane region" description="Helical" evidence="10">
    <location>
        <begin position="122"/>
        <end position="141"/>
    </location>
</feature>
<feature type="transmembrane region" description="Helical" evidence="10">
    <location>
        <begin position="72"/>
        <end position="90"/>
    </location>
</feature>
<evidence type="ECO:0000256" key="1">
    <source>
        <dbReference type="ARBA" id="ARBA00000085"/>
    </source>
</evidence>
<feature type="domain" description="Signal transduction histidine kinase subgroup 3 dimerisation and phosphoacceptor" evidence="12">
    <location>
        <begin position="200"/>
        <end position="266"/>
    </location>
</feature>
<evidence type="ECO:0000259" key="12">
    <source>
        <dbReference type="Pfam" id="PF07730"/>
    </source>
</evidence>
<comment type="catalytic activity">
    <reaction evidence="1">
        <text>ATP + protein L-histidine = ADP + protein N-phospho-L-histidine.</text>
        <dbReference type="EC" id="2.7.13.3"/>
    </reaction>
</comment>
<keyword evidence="7" id="KW-0067">ATP-binding</keyword>
<gene>
    <name evidence="13" type="ORF">LWF01_11915</name>
</gene>
<keyword evidence="6 13" id="KW-0418">Kinase</keyword>
<sequence>MRTERSKRPREHSSRISSTGWGWIITVLLSSTLFSISVPVLSYDYRVHIVPAFVLAFLQSGALPLAMRQPRIAIAASSTAALALGLVTQQSAGPPWPLPVAAMLTQLAIIALVSLRYHWSTAVTAWLAGVLATVLAVLAGFGHSAALAGAINNCVTFASLAGAILIVGVLIKQRQVIRSQLLVERRISAEEHARRTLIEEKNRVARELHDVVAHNMSVISVQASTAQYRLPGLDVDVRREFDEIAASSRQAMAEMRSLLTVLRATDEDSTDPELRPAPTLRQLPELISAAQRGGITVELVAAGAPEEFAVSHTVGTAGYRIIQEALSNVIRHAPGANTRISVAADQASLRLEVRNAAPPVPSPDRPEGRSTAEAGSGHGIRGMHERSKLVGGTVNTEHLPDGGFIVSAALPLAPEPSAGEPQSIPIRKT</sequence>
<evidence type="ECO:0000256" key="6">
    <source>
        <dbReference type="ARBA" id="ARBA00022777"/>
    </source>
</evidence>
<keyword evidence="10" id="KW-0812">Transmembrane</keyword>
<keyword evidence="4" id="KW-0808">Transferase</keyword>
<keyword evidence="8" id="KW-0902">Two-component regulatory system</keyword>
<dbReference type="PANTHER" id="PTHR24421:SF10">
    <property type="entry name" value="NITRATE_NITRITE SENSOR PROTEIN NARQ"/>
    <property type="match status" value="1"/>
</dbReference>
<dbReference type="Gene3D" id="1.20.5.1930">
    <property type="match status" value="1"/>
</dbReference>
<dbReference type="InterPro" id="IPR036890">
    <property type="entry name" value="HATPase_C_sf"/>
</dbReference>
<evidence type="ECO:0000256" key="3">
    <source>
        <dbReference type="ARBA" id="ARBA00022553"/>
    </source>
</evidence>
<keyword evidence="5" id="KW-0547">Nucleotide-binding</keyword>
<dbReference type="Pfam" id="PF02518">
    <property type="entry name" value="HATPase_c"/>
    <property type="match status" value="1"/>
</dbReference>
<dbReference type="InterPro" id="IPR011712">
    <property type="entry name" value="Sig_transdc_His_kin_sub3_dim/P"/>
</dbReference>
<evidence type="ECO:0000256" key="2">
    <source>
        <dbReference type="ARBA" id="ARBA00012438"/>
    </source>
</evidence>
<dbReference type="Pfam" id="PF07730">
    <property type="entry name" value="HisKA_3"/>
    <property type="match status" value="1"/>
</dbReference>
<organism evidence="13 14">
    <name type="scientific">Saxibacter everestensis</name>
    <dbReference type="NCBI Taxonomy" id="2909229"/>
    <lineage>
        <taxon>Bacteria</taxon>
        <taxon>Bacillati</taxon>
        <taxon>Actinomycetota</taxon>
        <taxon>Actinomycetes</taxon>
        <taxon>Micrococcales</taxon>
        <taxon>Brevibacteriaceae</taxon>
        <taxon>Saxibacter</taxon>
    </lineage>
</organism>
<dbReference type="Gene3D" id="3.30.565.10">
    <property type="entry name" value="Histidine kinase-like ATPase, C-terminal domain"/>
    <property type="match status" value="1"/>
</dbReference>
<keyword evidence="10" id="KW-0472">Membrane</keyword>
<proteinExistence type="predicted"/>
<dbReference type="RefSeq" id="WP_349637604.1">
    <property type="nucleotide sequence ID" value="NZ_CP090958.1"/>
</dbReference>
<dbReference type="PANTHER" id="PTHR24421">
    <property type="entry name" value="NITRATE/NITRITE SENSOR PROTEIN NARX-RELATED"/>
    <property type="match status" value="1"/>
</dbReference>
<dbReference type="InterPro" id="IPR003594">
    <property type="entry name" value="HATPase_dom"/>
</dbReference>